<accession>A0A385SWG2</accession>
<evidence type="ECO:0000313" key="2">
    <source>
        <dbReference type="EMBL" id="AYB35314.1"/>
    </source>
</evidence>
<protein>
    <submittedName>
        <fullName evidence="2">Uncharacterized protein</fullName>
    </submittedName>
</protein>
<reference evidence="3" key="1">
    <citation type="submission" date="2018-09" db="EMBL/GenBank/DDBJ databases">
        <title>Chryseolinea sp. KIS68-18 isolated from soil.</title>
        <authorList>
            <person name="Weon H.-Y."/>
            <person name="Kwon S.-W."/>
            <person name="Lee S.A."/>
        </authorList>
    </citation>
    <scope>NUCLEOTIDE SEQUENCE [LARGE SCALE GENOMIC DNA]</scope>
    <source>
        <strain evidence="3">KIS68-18</strain>
    </source>
</reference>
<keyword evidence="1" id="KW-0732">Signal</keyword>
<evidence type="ECO:0000256" key="1">
    <source>
        <dbReference type="SAM" id="SignalP"/>
    </source>
</evidence>
<feature type="signal peptide" evidence="1">
    <location>
        <begin position="1"/>
        <end position="21"/>
    </location>
</feature>
<feature type="chain" id="PRO_5017214116" evidence="1">
    <location>
        <begin position="22"/>
        <end position="473"/>
    </location>
</feature>
<keyword evidence="3" id="KW-1185">Reference proteome</keyword>
<dbReference type="KEGG" id="chk:D4L85_34110"/>
<proteinExistence type="predicted"/>
<sequence>MTMKKYLLWIGLLIISATLHQCKNDVTDPAALQNVQFTFGLPSQSPSGGRTQAVEPTTLLLSLRNSWGDTVFTNKKIALLHIGSRLMTEPIQLSVGTYSITDFLLTDDDGTVLFATPKAESPLAQAVAHPLPYDFTVSGNDAVTVEMEVLAASESSPEDFGYVTFNINAPNVLRVAVFINQGNSLVLTAAHAAIYHLDNPPIATYNLGAKTNVISFPGDPDNEYRLYVDLNGFPTYTKTFIYSELAAALQGEPLKVIFHQLSIQIDAELGIGPGRDFHLNLEGVAGGAVNVDWGDGSPMEHFTLPAALFHSYLPLQYEITISGDLTYITAFRLGEGGPKIVGMDLTSLVQLSTFEAIHTAGPTSLDLSGNPITSVSLAGEPLLKHLVLPVPSFINDVNINGPNNLTTEEVDAIIKQIHDSVIFWNTQNGHLKLDQNWLTPTGQMVGPPSATGLEMLQDLKDHYHWQILPDPGA</sequence>
<gene>
    <name evidence="2" type="ORF">D4L85_34110</name>
</gene>
<dbReference type="AlphaFoldDB" id="A0A385SWG2"/>
<dbReference type="EMBL" id="CP032382">
    <property type="protein sequence ID" value="AYB35314.1"/>
    <property type="molecule type" value="Genomic_DNA"/>
</dbReference>
<name>A0A385SWG2_9BACT</name>
<organism evidence="2 3">
    <name type="scientific">Chryseolinea soli</name>
    <dbReference type="NCBI Taxonomy" id="2321403"/>
    <lineage>
        <taxon>Bacteria</taxon>
        <taxon>Pseudomonadati</taxon>
        <taxon>Bacteroidota</taxon>
        <taxon>Cytophagia</taxon>
        <taxon>Cytophagales</taxon>
        <taxon>Fulvivirgaceae</taxon>
        <taxon>Chryseolinea</taxon>
    </lineage>
</organism>
<dbReference type="Proteomes" id="UP000266183">
    <property type="component" value="Chromosome"/>
</dbReference>
<evidence type="ECO:0000313" key="3">
    <source>
        <dbReference type="Proteomes" id="UP000266183"/>
    </source>
</evidence>